<dbReference type="CDD" id="cd01066">
    <property type="entry name" value="APP_MetAP"/>
    <property type="match status" value="1"/>
</dbReference>
<dbReference type="Proteomes" id="UP000752292">
    <property type="component" value="Unassembled WGS sequence"/>
</dbReference>
<keyword evidence="2" id="KW-0645">Protease</keyword>
<dbReference type="SUPFAM" id="SSF55920">
    <property type="entry name" value="Creatinase/aminopeptidase"/>
    <property type="match status" value="1"/>
</dbReference>
<sequence length="340" mass="37868">GQEPVLYELGSGIQAKRALCPWIADRMHPSIGTWRGAFPRAVVAENARKFARMVKGHLEAFGAGREPVGVDITEMPILRALEAEGLRVVDGQQAMLEASKIKTIEEVELIETSISIVEAAFWEVIERTKPGVREQDIAAFMRDVMYRCGAEEMQNINVISGNRSHPHPHDFSDRMLRMGDMLFIDVVSVFNGYKTCYYQTFCVGRPSKKQLEVHRRCYDWLFAAIDMVKPGVSTAEIARVWPSAEELGLSSEAEAFALQVGHGIGITHWGKPVVSRFFSFEHPEEIEEGMVLAFETYCGQGNDGARIEEQFVVTADGVRMLSKFPSRDLIACPCAGALLP</sequence>
<feature type="non-terminal residue" evidence="2">
    <location>
        <position position="1"/>
    </location>
</feature>
<accession>A0A932ZSX5</accession>
<evidence type="ECO:0000259" key="1">
    <source>
        <dbReference type="Pfam" id="PF00557"/>
    </source>
</evidence>
<dbReference type="GO" id="GO:0004177">
    <property type="term" value="F:aminopeptidase activity"/>
    <property type="evidence" value="ECO:0007669"/>
    <property type="project" value="UniProtKB-KW"/>
</dbReference>
<gene>
    <name evidence="2" type="ORF">HY618_01120</name>
</gene>
<dbReference type="InterPro" id="IPR050659">
    <property type="entry name" value="Peptidase_M24B"/>
</dbReference>
<keyword evidence="2" id="KW-0378">Hydrolase</keyword>
<comment type="caution">
    <text evidence="2">The sequence shown here is derived from an EMBL/GenBank/DDBJ whole genome shotgun (WGS) entry which is preliminary data.</text>
</comment>
<dbReference type="AlphaFoldDB" id="A0A932ZSX5"/>
<organism evidence="2 3">
    <name type="scientific">Tectimicrobiota bacterium</name>
    <dbReference type="NCBI Taxonomy" id="2528274"/>
    <lineage>
        <taxon>Bacteria</taxon>
        <taxon>Pseudomonadati</taxon>
        <taxon>Nitrospinota/Tectimicrobiota group</taxon>
        <taxon>Candidatus Tectimicrobiota</taxon>
    </lineage>
</organism>
<dbReference type="EMBL" id="JACQRX010000049">
    <property type="protein sequence ID" value="MBI4251036.1"/>
    <property type="molecule type" value="Genomic_DNA"/>
</dbReference>
<dbReference type="Pfam" id="PF00557">
    <property type="entry name" value="Peptidase_M24"/>
    <property type="match status" value="1"/>
</dbReference>
<dbReference type="Gene3D" id="3.40.350.10">
    <property type="entry name" value="Creatinase/prolidase N-terminal domain"/>
    <property type="match status" value="1"/>
</dbReference>
<name>A0A932ZSX5_UNCTE</name>
<reference evidence="2" key="1">
    <citation type="submission" date="2020-07" db="EMBL/GenBank/DDBJ databases">
        <title>Huge and variable diversity of episymbiotic CPR bacteria and DPANN archaea in groundwater ecosystems.</title>
        <authorList>
            <person name="He C.Y."/>
            <person name="Keren R."/>
            <person name="Whittaker M."/>
            <person name="Farag I.F."/>
            <person name="Doudna J."/>
            <person name="Cate J.H.D."/>
            <person name="Banfield J.F."/>
        </authorList>
    </citation>
    <scope>NUCLEOTIDE SEQUENCE</scope>
    <source>
        <strain evidence="2">NC_groundwater_1370_Ag_S-0.2um_69_93</strain>
    </source>
</reference>
<dbReference type="PANTHER" id="PTHR46112:SF2">
    <property type="entry name" value="XAA-PRO AMINOPEPTIDASE P-RELATED"/>
    <property type="match status" value="1"/>
</dbReference>
<proteinExistence type="predicted"/>
<protein>
    <submittedName>
        <fullName evidence="2">Aminopeptidase P family protein</fullName>
    </submittedName>
</protein>
<dbReference type="InterPro" id="IPR036005">
    <property type="entry name" value="Creatinase/aminopeptidase-like"/>
</dbReference>
<feature type="domain" description="Peptidase M24" evidence="1">
    <location>
        <begin position="109"/>
        <end position="315"/>
    </location>
</feature>
<evidence type="ECO:0000313" key="2">
    <source>
        <dbReference type="EMBL" id="MBI4251036.1"/>
    </source>
</evidence>
<dbReference type="PANTHER" id="PTHR46112">
    <property type="entry name" value="AMINOPEPTIDASE"/>
    <property type="match status" value="1"/>
</dbReference>
<evidence type="ECO:0000313" key="3">
    <source>
        <dbReference type="Proteomes" id="UP000752292"/>
    </source>
</evidence>
<dbReference type="InterPro" id="IPR000994">
    <property type="entry name" value="Pept_M24"/>
</dbReference>
<keyword evidence="2" id="KW-0031">Aminopeptidase</keyword>
<dbReference type="InterPro" id="IPR029149">
    <property type="entry name" value="Creatin/AminoP/Spt16_N"/>
</dbReference>
<dbReference type="Gene3D" id="3.90.230.10">
    <property type="entry name" value="Creatinase/methionine aminopeptidase superfamily"/>
    <property type="match status" value="1"/>
</dbReference>